<organism evidence="2 3">
    <name type="scientific">Pseudobacteriovorax antillogorgiicola</name>
    <dbReference type="NCBI Taxonomy" id="1513793"/>
    <lineage>
        <taxon>Bacteria</taxon>
        <taxon>Pseudomonadati</taxon>
        <taxon>Bdellovibrionota</taxon>
        <taxon>Oligoflexia</taxon>
        <taxon>Oligoflexales</taxon>
        <taxon>Pseudobacteriovoracaceae</taxon>
        <taxon>Pseudobacteriovorax</taxon>
    </lineage>
</organism>
<dbReference type="EMBL" id="FWZT01000001">
    <property type="protein sequence ID" value="SME89258.1"/>
    <property type="molecule type" value="Genomic_DNA"/>
</dbReference>
<dbReference type="PROSITE" id="PS51819">
    <property type="entry name" value="VOC"/>
    <property type="match status" value="1"/>
</dbReference>
<accession>A0A1Y6B7J2</accession>
<dbReference type="AlphaFoldDB" id="A0A1Y6B7J2"/>
<dbReference type="Proteomes" id="UP000192907">
    <property type="component" value="Unassembled WGS sequence"/>
</dbReference>
<dbReference type="RefSeq" id="WP_132314629.1">
    <property type="nucleotide sequence ID" value="NZ_FWZT01000001.1"/>
</dbReference>
<keyword evidence="2" id="KW-0560">Oxidoreductase</keyword>
<keyword evidence="2" id="KW-0223">Dioxygenase</keyword>
<gene>
    <name evidence="2" type="ORF">SAMN06296036_101246</name>
</gene>
<evidence type="ECO:0000313" key="3">
    <source>
        <dbReference type="Proteomes" id="UP000192907"/>
    </source>
</evidence>
<protein>
    <submittedName>
        <fullName evidence="2">Catechol 2,3-dioxygenase</fullName>
    </submittedName>
</protein>
<dbReference type="STRING" id="1513793.SAMN06296036_101246"/>
<dbReference type="InterPro" id="IPR037523">
    <property type="entry name" value="VOC_core"/>
</dbReference>
<reference evidence="3" key="1">
    <citation type="submission" date="2017-04" db="EMBL/GenBank/DDBJ databases">
        <authorList>
            <person name="Varghese N."/>
            <person name="Submissions S."/>
        </authorList>
    </citation>
    <scope>NUCLEOTIDE SEQUENCE [LARGE SCALE GENOMIC DNA]</scope>
    <source>
        <strain evidence="3">RKEM611</strain>
    </source>
</reference>
<dbReference type="InterPro" id="IPR004360">
    <property type="entry name" value="Glyas_Fos-R_dOase_dom"/>
</dbReference>
<evidence type="ECO:0000259" key="1">
    <source>
        <dbReference type="PROSITE" id="PS51819"/>
    </source>
</evidence>
<keyword evidence="3" id="KW-1185">Reference proteome</keyword>
<evidence type="ECO:0000313" key="2">
    <source>
        <dbReference type="EMBL" id="SME89258.1"/>
    </source>
</evidence>
<sequence length="141" mass="15887">MTKGFSIKGLNHLGIIVSDIELAKEWFLETLGFKLIEDRGELFFFMCGNDVLAAKTPAMAVSKPEHGAEREWQDKAGWQTLDHYGFYAAGPEEVDKFAEYVATKGASILKGPYDRSDGRSVYFRDPLGMVGEYLYFFPKKA</sequence>
<dbReference type="OrthoDB" id="793940at2"/>
<feature type="domain" description="VOC" evidence="1">
    <location>
        <begin position="9"/>
        <end position="136"/>
    </location>
</feature>
<dbReference type="GO" id="GO:0051213">
    <property type="term" value="F:dioxygenase activity"/>
    <property type="evidence" value="ECO:0007669"/>
    <property type="project" value="UniProtKB-KW"/>
</dbReference>
<name>A0A1Y6B7J2_9BACT</name>
<dbReference type="Gene3D" id="3.10.180.10">
    <property type="entry name" value="2,3-Dihydroxybiphenyl 1,2-Dioxygenase, domain 1"/>
    <property type="match status" value="1"/>
</dbReference>
<dbReference type="InterPro" id="IPR029068">
    <property type="entry name" value="Glyas_Bleomycin-R_OHBP_Dase"/>
</dbReference>
<dbReference type="SUPFAM" id="SSF54593">
    <property type="entry name" value="Glyoxalase/Bleomycin resistance protein/Dihydroxybiphenyl dioxygenase"/>
    <property type="match status" value="1"/>
</dbReference>
<dbReference type="Pfam" id="PF00903">
    <property type="entry name" value="Glyoxalase"/>
    <property type="match status" value="1"/>
</dbReference>
<proteinExistence type="predicted"/>